<organism evidence="1 2">
    <name type="scientific">Hymenobacter arizonensis</name>
    <name type="common">Siccationidurans arizonensis</name>
    <dbReference type="NCBI Taxonomy" id="1227077"/>
    <lineage>
        <taxon>Bacteria</taxon>
        <taxon>Pseudomonadati</taxon>
        <taxon>Bacteroidota</taxon>
        <taxon>Cytophagia</taxon>
        <taxon>Cytophagales</taxon>
        <taxon>Hymenobacteraceae</taxon>
        <taxon>Hymenobacter</taxon>
    </lineage>
</organism>
<name>A0A1I5ZT68_HYMAR</name>
<gene>
    <name evidence="1" type="ORF">SAMN04515668_3195</name>
</gene>
<protein>
    <submittedName>
        <fullName evidence="1">Uncharacterized protein</fullName>
    </submittedName>
</protein>
<dbReference type="Proteomes" id="UP000199029">
    <property type="component" value="Unassembled WGS sequence"/>
</dbReference>
<reference evidence="2" key="1">
    <citation type="submission" date="2016-10" db="EMBL/GenBank/DDBJ databases">
        <authorList>
            <person name="Varghese N."/>
            <person name="Submissions S."/>
        </authorList>
    </citation>
    <scope>NUCLEOTIDE SEQUENCE [LARGE SCALE GENOMIC DNA]</scope>
    <source>
        <strain evidence="2">OR362-8,ATCC BAA-1266,JCM 13504</strain>
    </source>
</reference>
<evidence type="ECO:0000313" key="2">
    <source>
        <dbReference type="Proteomes" id="UP000199029"/>
    </source>
</evidence>
<keyword evidence="2" id="KW-1185">Reference proteome</keyword>
<dbReference type="AlphaFoldDB" id="A0A1I5ZT68"/>
<sequence length="70" mass="8061">MSLLLLLPLPEPTLYLLQHIAWFVALWLRLAISGRLYSLLAHLYGATFDGRAWFTVNRLSTNKLLHELTP</sequence>
<dbReference type="EMBL" id="FOXS01000004">
    <property type="protein sequence ID" value="SFQ59666.1"/>
    <property type="molecule type" value="Genomic_DNA"/>
</dbReference>
<proteinExistence type="predicted"/>
<evidence type="ECO:0000313" key="1">
    <source>
        <dbReference type="EMBL" id="SFQ59666.1"/>
    </source>
</evidence>
<accession>A0A1I5ZT68</accession>